<evidence type="ECO:0000313" key="4">
    <source>
        <dbReference type="Proteomes" id="UP000319976"/>
    </source>
</evidence>
<dbReference type="Pfam" id="PF00561">
    <property type="entry name" value="Abhydrolase_1"/>
    <property type="match status" value="1"/>
</dbReference>
<keyword evidence="4" id="KW-1185">Reference proteome</keyword>
<dbReference type="SUPFAM" id="SSF53474">
    <property type="entry name" value="alpha/beta-Hydrolases"/>
    <property type="match status" value="1"/>
</dbReference>
<name>A0A517T5J8_9PLAN</name>
<dbReference type="EMBL" id="CP036316">
    <property type="protein sequence ID" value="QDT63638.1"/>
    <property type="molecule type" value="Genomic_DNA"/>
</dbReference>
<proteinExistence type="predicted"/>
<feature type="domain" description="AB hydrolase-1" evidence="2">
    <location>
        <begin position="80"/>
        <end position="187"/>
    </location>
</feature>
<sequence length="328" mass="37062">MDWLWYILIAVAVLAVLDIVPRAIVVWLALPIFEQKPSFNPHTAEPRPGTSPFQVTTTDGRTLVGDVIPRNDSDQPARGLVIFCHEYGGNRWTACDYAAGLLDDGWDVLTFDFRNHGDSDSEPNYVPVHWLTEFEVRDTIAALRYAKTLDEYADKPLCIYGVSRGANAGMTAAGREGGVDRVIADGAFSIDTMIVYYTLHWCELYVPRKWVEMIPKWHLRETMKLVRILSQWRHGVKYVVAEKELPKLKGTPTLMITGERDTYVAPEIAQGMAKRIGDSCEPVWVVPKAKHNLARVVAKEEYETRLRDFCAEACETRQEPMTEAATTT</sequence>
<dbReference type="GO" id="GO:0016787">
    <property type="term" value="F:hydrolase activity"/>
    <property type="evidence" value="ECO:0007669"/>
    <property type="project" value="UniProtKB-KW"/>
</dbReference>
<reference evidence="3 4" key="1">
    <citation type="submission" date="2019-02" db="EMBL/GenBank/DDBJ databases">
        <title>Deep-cultivation of Planctomycetes and their phenomic and genomic characterization uncovers novel biology.</title>
        <authorList>
            <person name="Wiegand S."/>
            <person name="Jogler M."/>
            <person name="Boedeker C."/>
            <person name="Pinto D."/>
            <person name="Vollmers J."/>
            <person name="Rivas-Marin E."/>
            <person name="Kohn T."/>
            <person name="Peeters S.H."/>
            <person name="Heuer A."/>
            <person name="Rast P."/>
            <person name="Oberbeckmann S."/>
            <person name="Bunk B."/>
            <person name="Jeske O."/>
            <person name="Meyerdierks A."/>
            <person name="Storesund J.E."/>
            <person name="Kallscheuer N."/>
            <person name="Luecker S."/>
            <person name="Lage O.M."/>
            <person name="Pohl T."/>
            <person name="Merkel B.J."/>
            <person name="Hornburger P."/>
            <person name="Mueller R.-W."/>
            <person name="Bruemmer F."/>
            <person name="Labrenz M."/>
            <person name="Spormann A.M."/>
            <person name="Op den Camp H."/>
            <person name="Overmann J."/>
            <person name="Amann R."/>
            <person name="Jetten M.S.M."/>
            <person name="Mascher T."/>
            <person name="Medema M.H."/>
            <person name="Devos D.P."/>
            <person name="Kaster A.-K."/>
            <person name="Ovreas L."/>
            <person name="Rohde M."/>
            <person name="Galperin M.Y."/>
            <person name="Jogler C."/>
        </authorList>
    </citation>
    <scope>NUCLEOTIDE SEQUENCE [LARGE SCALE GENOMIC DNA]</scope>
    <source>
        <strain evidence="3 4">V22</strain>
    </source>
</reference>
<dbReference type="KEGG" id="chya:V22_08620"/>
<keyword evidence="1" id="KW-1133">Transmembrane helix</keyword>
<evidence type="ECO:0000313" key="3">
    <source>
        <dbReference type="EMBL" id="QDT63638.1"/>
    </source>
</evidence>
<dbReference type="InterPro" id="IPR000073">
    <property type="entry name" value="AB_hydrolase_1"/>
</dbReference>
<protein>
    <submittedName>
        <fullName evidence="3">Alpha/beta hydrolase family protein</fullName>
    </submittedName>
</protein>
<dbReference type="Gene3D" id="3.40.50.1820">
    <property type="entry name" value="alpha/beta hydrolase"/>
    <property type="match status" value="1"/>
</dbReference>
<dbReference type="AlphaFoldDB" id="A0A517T5J8"/>
<organism evidence="3 4">
    <name type="scientific">Calycomorphotria hydatis</name>
    <dbReference type="NCBI Taxonomy" id="2528027"/>
    <lineage>
        <taxon>Bacteria</taxon>
        <taxon>Pseudomonadati</taxon>
        <taxon>Planctomycetota</taxon>
        <taxon>Planctomycetia</taxon>
        <taxon>Planctomycetales</taxon>
        <taxon>Planctomycetaceae</taxon>
        <taxon>Calycomorphotria</taxon>
    </lineage>
</organism>
<evidence type="ECO:0000256" key="1">
    <source>
        <dbReference type="SAM" id="Phobius"/>
    </source>
</evidence>
<dbReference type="Proteomes" id="UP000319976">
    <property type="component" value="Chromosome"/>
</dbReference>
<accession>A0A517T5J8</accession>
<dbReference type="RefSeq" id="WP_197439930.1">
    <property type="nucleotide sequence ID" value="NZ_CP036316.1"/>
</dbReference>
<keyword evidence="3" id="KW-0378">Hydrolase</keyword>
<feature type="transmembrane region" description="Helical" evidence="1">
    <location>
        <begin position="6"/>
        <end position="30"/>
    </location>
</feature>
<dbReference type="InterPro" id="IPR029058">
    <property type="entry name" value="AB_hydrolase_fold"/>
</dbReference>
<gene>
    <name evidence="3" type="ORF">V22_08620</name>
</gene>
<keyword evidence="1" id="KW-0472">Membrane</keyword>
<keyword evidence="1" id="KW-0812">Transmembrane</keyword>
<dbReference type="PANTHER" id="PTHR12277:SF81">
    <property type="entry name" value="PROTEIN ABHD13"/>
    <property type="match status" value="1"/>
</dbReference>
<dbReference type="PANTHER" id="PTHR12277">
    <property type="entry name" value="ALPHA/BETA HYDROLASE DOMAIN-CONTAINING PROTEIN"/>
    <property type="match status" value="1"/>
</dbReference>
<evidence type="ECO:0000259" key="2">
    <source>
        <dbReference type="Pfam" id="PF00561"/>
    </source>
</evidence>